<comment type="caution">
    <text evidence="1">The sequence shown here is derived from an EMBL/GenBank/DDBJ whole genome shotgun (WGS) entry which is preliminary data.</text>
</comment>
<dbReference type="Proteomes" id="UP000257109">
    <property type="component" value="Unassembled WGS sequence"/>
</dbReference>
<dbReference type="EMBL" id="QJKJ01003904">
    <property type="protein sequence ID" value="RDX96358.1"/>
    <property type="molecule type" value="Genomic_DNA"/>
</dbReference>
<feature type="non-terminal residue" evidence="1">
    <location>
        <position position="1"/>
    </location>
</feature>
<proteinExistence type="predicted"/>
<sequence>YLIGKIVVLVQDLRIEKKGRENKEGLDLVKKDTQSINVMVEALSKKEEPRVILCMKVNEAFDESGSSRYYRRRPRITHKRREMDGMKVKIPYFPRESNLNLYLD</sequence>
<accession>A0A371H0L2</accession>
<evidence type="ECO:0000313" key="1">
    <source>
        <dbReference type="EMBL" id="RDX96358.1"/>
    </source>
</evidence>
<protein>
    <submittedName>
        <fullName evidence="1">Uncharacterized protein</fullName>
    </submittedName>
</protein>
<evidence type="ECO:0000313" key="2">
    <source>
        <dbReference type="Proteomes" id="UP000257109"/>
    </source>
</evidence>
<organism evidence="1 2">
    <name type="scientific">Mucuna pruriens</name>
    <name type="common">Velvet bean</name>
    <name type="synonym">Dolichos pruriens</name>
    <dbReference type="NCBI Taxonomy" id="157652"/>
    <lineage>
        <taxon>Eukaryota</taxon>
        <taxon>Viridiplantae</taxon>
        <taxon>Streptophyta</taxon>
        <taxon>Embryophyta</taxon>
        <taxon>Tracheophyta</taxon>
        <taxon>Spermatophyta</taxon>
        <taxon>Magnoliopsida</taxon>
        <taxon>eudicotyledons</taxon>
        <taxon>Gunneridae</taxon>
        <taxon>Pentapetalae</taxon>
        <taxon>rosids</taxon>
        <taxon>fabids</taxon>
        <taxon>Fabales</taxon>
        <taxon>Fabaceae</taxon>
        <taxon>Papilionoideae</taxon>
        <taxon>50 kb inversion clade</taxon>
        <taxon>NPAAA clade</taxon>
        <taxon>indigoferoid/millettioid clade</taxon>
        <taxon>Phaseoleae</taxon>
        <taxon>Mucuna</taxon>
    </lineage>
</organism>
<keyword evidence="2" id="KW-1185">Reference proteome</keyword>
<name>A0A371H0L2_MUCPR</name>
<feature type="non-terminal residue" evidence="1">
    <location>
        <position position="104"/>
    </location>
</feature>
<dbReference type="AlphaFoldDB" id="A0A371H0L2"/>
<reference evidence="1" key="1">
    <citation type="submission" date="2018-05" db="EMBL/GenBank/DDBJ databases">
        <title>Draft genome of Mucuna pruriens seed.</title>
        <authorList>
            <person name="Nnadi N.E."/>
            <person name="Vos R."/>
            <person name="Hasami M.H."/>
            <person name="Devisetty U.K."/>
            <person name="Aguiy J.C."/>
        </authorList>
    </citation>
    <scope>NUCLEOTIDE SEQUENCE [LARGE SCALE GENOMIC DNA]</scope>
    <source>
        <strain evidence="1">JCA_2017</strain>
    </source>
</reference>
<gene>
    <name evidence="1" type="ORF">CR513_20989</name>
</gene>